<dbReference type="Proteomes" id="UP000655443">
    <property type="component" value="Unassembled WGS sequence"/>
</dbReference>
<feature type="transmembrane region" description="Helical" evidence="2">
    <location>
        <begin position="204"/>
        <end position="223"/>
    </location>
</feature>
<reference evidence="4" key="1">
    <citation type="journal article" date="2014" name="Int. J. Syst. Evol. Microbiol.">
        <title>Complete genome sequence of Corynebacterium casei LMG S-19264T (=DSM 44701T), isolated from a smear-ripened cheese.</title>
        <authorList>
            <consortium name="US DOE Joint Genome Institute (JGI-PGF)"/>
            <person name="Walter F."/>
            <person name="Albersmeier A."/>
            <person name="Kalinowski J."/>
            <person name="Ruckert C."/>
        </authorList>
    </citation>
    <scope>NUCLEOTIDE SEQUENCE</scope>
    <source>
        <strain evidence="4">JCM 4714</strain>
    </source>
</reference>
<dbReference type="EMBL" id="BMVG01000023">
    <property type="protein sequence ID" value="GHE10313.1"/>
    <property type="molecule type" value="Genomic_DNA"/>
</dbReference>
<comment type="caution">
    <text evidence="4">The sequence shown here is derived from an EMBL/GenBank/DDBJ whole genome shotgun (WGS) entry which is preliminary data.</text>
</comment>
<keyword evidence="2" id="KW-1133">Transmembrane helix</keyword>
<feature type="region of interest" description="Disordered" evidence="1">
    <location>
        <begin position="155"/>
        <end position="189"/>
    </location>
</feature>
<evidence type="ECO:0000313" key="4">
    <source>
        <dbReference type="EMBL" id="GHE10313.1"/>
    </source>
</evidence>
<name>A0A919D5K7_9ACTN</name>
<feature type="chain" id="PRO_5039160083" description="LPXTG cell wall anchor domain-containing protein" evidence="3">
    <location>
        <begin position="27"/>
        <end position="230"/>
    </location>
</feature>
<dbReference type="RefSeq" id="WP_189957284.1">
    <property type="nucleotide sequence ID" value="NZ_BMVG01000023.1"/>
</dbReference>
<feature type="signal peptide" evidence="3">
    <location>
        <begin position="1"/>
        <end position="26"/>
    </location>
</feature>
<gene>
    <name evidence="4" type="ORF">GCM10010339_65990</name>
</gene>
<keyword evidence="3" id="KW-0732">Signal</keyword>
<evidence type="ECO:0000256" key="3">
    <source>
        <dbReference type="SAM" id="SignalP"/>
    </source>
</evidence>
<accession>A0A919D5K7</accession>
<sequence>MNLRAWVAAPLAGAAIALVSPSVGMAAQASARHASGSLWLQEGGGHHGHHNPWRNCHSHRRVVLIDKDLRAILTNDRHGPEALVVQGDPGAPATSPAAPWDSFTVSTYLNVNYPTQTSGQYEFAIRDFFKVHPRFEVKTFDRHKRFFPFPATHCVDRQDDDDREDGAGPHSGTTGKSGSPSPQTVPGANSAASWSDDFLSVEHILIAAGGLLMVLGALATVWLRRRRSAE</sequence>
<keyword evidence="2" id="KW-0472">Membrane</keyword>
<evidence type="ECO:0008006" key="6">
    <source>
        <dbReference type="Google" id="ProtNLM"/>
    </source>
</evidence>
<keyword evidence="2" id="KW-0812">Transmembrane</keyword>
<organism evidence="4 5">
    <name type="scientific">Streptomyces alanosinicus</name>
    <dbReference type="NCBI Taxonomy" id="68171"/>
    <lineage>
        <taxon>Bacteria</taxon>
        <taxon>Bacillati</taxon>
        <taxon>Actinomycetota</taxon>
        <taxon>Actinomycetes</taxon>
        <taxon>Kitasatosporales</taxon>
        <taxon>Streptomycetaceae</taxon>
        <taxon>Streptomyces</taxon>
    </lineage>
</organism>
<dbReference type="AlphaFoldDB" id="A0A919D5K7"/>
<protein>
    <recommendedName>
        <fullName evidence="6">LPXTG cell wall anchor domain-containing protein</fullName>
    </recommendedName>
</protein>
<reference evidence="4" key="2">
    <citation type="submission" date="2020-09" db="EMBL/GenBank/DDBJ databases">
        <authorList>
            <person name="Sun Q."/>
            <person name="Ohkuma M."/>
        </authorList>
    </citation>
    <scope>NUCLEOTIDE SEQUENCE</scope>
    <source>
        <strain evidence="4">JCM 4714</strain>
    </source>
</reference>
<evidence type="ECO:0000256" key="1">
    <source>
        <dbReference type="SAM" id="MobiDB-lite"/>
    </source>
</evidence>
<feature type="compositionally biased region" description="Low complexity" evidence="1">
    <location>
        <begin position="168"/>
        <end position="184"/>
    </location>
</feature>
<keyword evidence="5" id="KW-1185">Reference proteome</keyword>
<proteinExistence type="predicted"/>
<evidence type="ECO:0000313" key="5">
    <source>
        <dbReference type="Proteomes" id="UP000655443"/>
    </source>
</evidence>
<evidence type="ECO:0000256" key="2">
    <source>
        <dbReference type="SAM" id="Phobius"/>
    </source>
</evidence>